<dbReference type="Proteomes" id="UP000295709">
    <property type="component" value="Unassembled WGS sequence"/>
</dbReference>
<reference evidence="1 3" key="1">
    <citation type="submission" date="2018-11" db="EMBL/GenBank/DDBJ databases">
        <title>Proposal to divide the Flavobacteriaceae and reorganize its genera based on Amino Acid Identity values calculated from whole genome sequences.</title>
        <authorList>
            <person name="Nicholson A.C."/>
            <person name="Gulvik C.A."/>
            <person name="Whitney A.M."/>
            <person name="Humrighouse B.W."/>
            <person name="Bell M."/>
            <person name="Holmes B."/>
            <person name="Steigerwalt A."/>
            <person name="Villarma A."/>
            <person name="Sheth M."/>
            <person name="Batra D."/>
            <person name="Pryor J."/>
            <person name="Bernardet J.-F."/>
            <person name="Hugo C."/>
            <person name="Kampfer P."/>
            <person name="Newman J."/>
            <person name="Mcquiston J.R."/>
        </authorList>
    </citation>
    <scope>NUCLEOTIDE SEQUENCE [LARGE SCALE GENOMIC DNA]</scope>
    <source>
        <strain evidence="1 3">DSM 15235</strain>
    </source>
</reference>
<dbReference type="EMBL" id="SOQW01000002">
    <property type="protein sequence ID" value="TDX92716.1"/>
    <property type="molecule type" value="Genomic_DNA"/>
</dbReference>
<name>A0A3N0VZ58_9FLAO</name>
<keyword evidence="4" id="KW-1185">Reference proteome</keyword>
<dbReference type="RefSeq" id="WP_123263279.1">
    <property type="nucleotide sequence ID" value="NZ_RJTX01000002.1"/>
</dbReference>
<accession>A0A3N0VZ58</accession>
<reference evidence="2 4" key="2">
    <citation type="submission" date="2019-03" db="EMBL/GenBank/DDBJ databases">
        <title>Genomic Encyclopedia of Archaeal and Bacterial Type Strains, Phase II (KMG-II): from individual species to whole genera.</title>
        <authorList>
            <person name="Goeker M."/>
        </authorList>
    </citation>
    <scope>NUCLEOTIDE SEQUENCE [LARGE SCALE GENOMIC DNA]</scope>
    <source>
        <strain evidence="2 4">DSM 15235</strain>
    </source>
</reference>
<dbReference type="OrthoDB" id="1272782at2"/>
<dbReference type="AlphaFoldDB" id="A0A3N0VZ58"/>
<evidence type="ECO:0000313" key="4">
    <source>
        <dbReference type="Proteomes" id="UP000295709"/>
    </source>
</evidence>
<comment type="caution">
    <text evidence="1">The sequence shown here is derived from an EMBL/GenBank/DDBJ whole genome shotgun (WGS) entry which is preliminary data.</text>
</comment>
<dbReference type="Proteomes" id="UP000269375">
    <property type="component" value="Unassembled WGS sequence"/>
</dbReference>
<protein>
    <submittedName>
        <fullName evidence="1">Uncharacterized protein</fullName>
    </submittedName>
</protein>
<organism evidence="1 3">
    <name type="scientific">Chryseobacterium daecheongense</name>
    <dbReference type="NCBI Taxonomy" id="192389"/>
    <lineage>
        <taxon>Bacteria</taxon>
        <taxon>Pseudomonadati</taxon>
        <taxon>Bacteroidota</taxon>
        <taxon>Flavobacteriia</taxon>
        <taxon>Flavobacteriales</taxon>
        <taxon>Weeksellaceae</taxon>
        <taxon>Chryseobacterium group</taxon>
        <taxon>Chryseobacterium</taxon>
    </lineage>
</organism>
<gene>
    <name evidence="2" type="ORF">BCF50_1656</name>
    <name evidence="1" type="ORF">EGI05_12150</name>
</gene>
<evidence type="ECO:0000313" key="1">
    <source>
        <dbReference type="EMBL" id="ROH98084.1"/>
    </source>
</evidence>
<dbReference type="EMBL" id="RJTX01000002">
    <property type="protein sequence ID" value="ROH98084.1"/>
    <property type="molecule type" value="Genomic_DNA"/>
</dbReference>
<evidence type="ECO:0000313" key="2">
    <source>
        <dbReference type="EMBL" id="TDX92716.1"/>
    </source>
</evidence>
<evidence type="ECO:0000313" key="3">
    <source>
        <dbReference type="Proteomes" id="UP000269375"/>
    </source>
</evidence>
<sequence>MKRFFLLITFFLAIAAQSQDKVSVNKQEITIPIGKKITLKAEIKENKIINFKTVDEQNITEKIDLLEALKSFEKDDIKDNSIEFVFSEAQMMNSSLIALKTIQKTGKRMTFKAKIRLKGTSSYQPTSIIPIVSNTTSIEEWRDDIDSILLYDFQLEK</sequence>
<proteinExistence type="predicted"/>